<dbReference type="InterPro" id="IPR011989">
    <property type="entry name" value="ARM-like"/>
</dbReference>
<evidence type="ECO:0000256" key="4">
    <source>
        <dbReference type="ARBA" id="ARBA00023054"/>
    </source>
</evidence>
<keyword evidence="8" id="KW-0472">Membrane</keyword>
<dbReference type="GeneID" id="14918586"/>
<dbReference type="OMA" id="TDWREQE"/>
<dbReference type="SUPFAM" id="SSF48371">
    <property type="entry name" value="ARM repeat"/>
    <property type="match status" value="1"/>
</dbReference>
<comment type="subcellular location">
    <subcellularLocation>
        <location evidence="1">Nucleus</location>
    </subcellularLocation>
</comment>
<dbReference type="VEuPathDB" id="AmoebaDB:ACA1_248370"/>
<dbReference type="PANTHER" id="PTHR14978">
    <property type="entry name" value="BETA-CATENIN-LIKE PROTEIN 1 NUCLEAR ASSOCIATED PROTEIN"/>
    <property type="match status" value="1"/>
</dbReference>
<dbReference type="KEGG" id="acan:ACA1_248370"/>
<dbReference type="AlphaFoldDB" id="L8GZ71"/>
<keyword evidence="8" id="KW-1133">Transmembrane helix</keyword>
<accession>L8GZ71</accession>
<reference evidence="10 11" key="1">
    <citation type="journal article" date="2013" name="Genome Biol.">
        <title>Genome of Acanthamoeba castellanii highlights extensive lateral gene transfer and early evolution of tyrosine kinase signaling.</title>
        <authorList>
            <person name="Clarke M."/>
            <person name="Lohan A.J."/>
            <person name="Liu B."/>
            <person name="Lagkouvardos I."/>
            <person name="Roy S."/>
            <person name="Zafar N."/>
            <person name="Bertelli C."/>
            <person name="Schilde C."/>
            <person name="Kianianmomeni A."/>
            <person name="Burglin T.R."/>
            <person name="Frech C."/>
            <person name="Turcotte B."/>
            <person name="Kopec K.O."/>
            <person name="Synnott J.M."/>
            <person name="Choo C."/>
            <person name="Paponov I."/>
            <person name="Finkler A."/>
            <person name="Soon Heng Tan C."/>
            <person name="Hutchins A.P."/>
            <person name="Weinmeier T."/>
            <person name="Rattei T."/>
            <person name="Chu J.S."/>
            <person name="Gimenez G."/>
            <person name="Irimia M."/>
            <person name="Rigden D.J."/>
            <person name="Fitzpatrick D.A."/>
            <person name="Lorenzo-Morales J."/>
            <person name="Bateman A."/>
            <person name="Chiu C.H."/>
            <person name="Tang P."/>
            <person name="Hegemann P."/>
            <person name="Fromm H."/>
            <person name="Raoult D."/>
            <person name="Greub G."/>
            <person name="Miranda-Saavedra D."/>
            <person name="Chen N."/>
            <person name="Nash P."/>
            <person name="Ginger M.L."/>
            <person name="Horn M."/>
            <person name="Schaap P."/>
            <person name="Caler L."/>
            <person name="Loftus B."/>
        </authorList>
    </citation>
    <scope>NUCLEOTIDE SEQUENCE [LARGE SCALE GENOMIC DNA]</scope>
    <source>
        <strain evidence="10 11">Neff</strain>
    </source>
</reference>
<dbReference type="RefSeq" id="XP_004339846.1">
    <property type="nucleotide sequence ID" value="XM_004339798.1"/>
</dbReference>
<dbReference type="Proteomes" id="UP000011083">
    <property type="component" value="Unassembled WGS sequence"/>
</dbReference>
<dbReference type="OrthoDB" id="1898821at2759"/>
<keyword evidence="2" id="KW-0597">Phosphoprotein</keyword>
<dbReference type="PANTHER" id="PTHR14978:SF0">
    <property type="entry name" value="BETA-CATENIN-LIKE PROTEIN 1"/>
    <property type="match status" value="1"/>
</dbReference>
<dbReference type="InterPro" id="IPR039678">
    <property type="entry name" value="CTNNBL1"/>
</dbReference>
<dbReference type="SMART" id="SM01156">
    <property type="entry name" value="DUF1716"/>
    <property type="match status" value="1"/>
</dbReference>
<evidence type="ECO:0000259" key="9">
    <source>
        <dbReference type="SMART" id="SM01156"/>
    </source>
</evidence>
<feature type="domain" description="Beta-catenin-like protein 1 N-terminal" evidence="9">
    <location>
        <begin position="24"/>
        <end position="161"/>
    </location>
</feature>
<keyword evidence="3" id="KW-0677">Repeat</keyword>
<dbReference type="EMBL" id="KB007971">
    <property type="protein sequence ID" value="ELR17833.1"/>
    <property type="molecule type" value="Genomic_DNA"/>
</dbReference>
<dbReference type="Gene3D" id="1.25.10.10">
    <property type="entry name" value="Leucine-rich Repeat Variant"/>
    <property type="match status" value="1"/>
</dbReference>
<evidence type="ECO:0000256" key="7">
    <source>
        <dbReference type="SAM" id="MobiDB-lite"/>
    </source>
</evidence>
<keyword evidence="8" id="KW-0812">Transmembrane</keyword>
<dbReference type="GO" id="GO:0010467">
    <property type="term" value="P:gene expression"/>
    <property type="evidence" value="ECO:0007669"/>
    <property type="project" value="UniProtKB-ARBA"/>
</dbReference>
<keyword evidence="11" id="KW-1185">Reference proteome</keyword>
<feature type="coiled-coil region" evidence="6">
    <location>
        <begin position="164"/>
        <end position="219"/>
    </location>
</feature>
<evidence type="ECO:0000256" key="8">
    <source>
        <dbReference type="SAM" id="Phobius"/>
    </source>
</evidence>
<evidence type="ECO:0000256" key="6">
    <source>
        <dbReference type="SAM" id="Coils"/>
    </source>
</evidence>
<evidence type="ECO:0000256" key="2">
    <source>
        <dbReference type="ARBA" id="ARBA00022553"/>
    </source>
</evidence>
<dbReference type="InterPro" id="IPR016024">
    <property type="entry name" value="ARM-type_fold"/>
</dbReference>
<gene>
    <name evidence="10" type="ORF">ACA1_248370</name>
</gene>
<keyword evidence="5" id="KW-0539">Nucleus</keyword>
<proteinExistence type="predicted"/>
<evidence type="ECO:0000256" key="3">
    <source>
        <dbReference type="ARBA" id="ARBA00022737"/>
    </source>
</evidence>
<feature type="region of interest" description="Disordered" evidence="7">
    <location>
        <begin position="567"/>
        <end position="586"/>
    </location>
</feature>
<organism evidence="10 11">
    <name type="scientific">Acanthamoeba castellanii (strain ATCC 30010 / Neff)</name>
    <dbReference type="NCBI Taxonomy" id="1257118"/>
    <lineage>
        <taxon>Eukaryota</taxon>
        <taxon>Amoebozoa</taxon>
        <taxon>Discosea</taxon>
        <taxon>Longamoebia</taxon>
        <taxon>Centramoebida</taxon>
        <taxon>Acanthamoebidae</taxon>
        <taxon>Acanthamoeba</taxon>
    </lineage>
</organism>
<sequence>MSKRKREEADGLIDEVDEEDFKLTEAEIAELIDTAPEVEALTAQGLRRLVLNLEKRYTRNQELRIKYAGQPDKYDLPISCPTLHLVLRLLGTYRTFLESEVDLDVAIKELHVLATAPGLYGDFVKLNAAFSVLTFLLHGVMVIAAVSLLQHENNDIMVDTINLLHELTQSNEGAADEAEDEESDAYLLHEAFIQQEGGLDILLSNLDRLDEKIDEERQGVYNMMGILENVSEVMPEIGVMAMKNDVWRKWVLRRMKEDGFDDNKAYASEIVSILLQNSPESRKLFTEANGIDTLLLCLAPYRKTDPPTADEEEYVENLFNSLCTCLMSNENKQVFRKSQGLELMLIMIKYCYSLPLHLPTRQFHNRLSKKFPRKSALKVVDFALAGNEENCKYFVDILGLKTLFAAFMKKGAKKGRSGFNELADDEHIAAAIASLFKSLAAAGGEPYTRLLGKFQESNYQKIERLLELHAKYAKKSAAFDAQVEAEMEARRARGEELTELDEEYYLSLRLDEGHLFTLQLIDYIIAAVATSPLEGANAYIKQLLKQQGGSLEKVKEVLATYAKSIGSSGTDTSSGAADDGDATTDRERANIRQLIERLE</sequence>
<protein>
    <recommendedName>
        <fullName evidence="9">Beta-catenin-like protein 1 N-terminal domain-containing protein</fullName>
    </recommendedName>
</protein>
<evidence type="ECO:0000256" key="5">
    <source>
        <dbReference type="ARBA" id="ARBA00023242"/>
    </source>
</evidence>
<evidence type="ECO:0000313" key="10">
    <source>
        <dbReference type="EMBL" id="ELR17833.1"/>
    </source>
</evidence>
<dbReference type="InterPro" id="IPR013180">
    <property type="entry name" value="CTNNBL1_N"/>
</dbReference>
<evidence type="ECO:0000313" key="11">
    <source>
        <dbReference type="Proteomes" id="UP000011083"/>
    </source>
</evidence>
<name>L8GZ71_ACACF</name>
<feature type="compositionally biased region" description="Low complexity" evidence="7">
    <location>
        <begin position="567"/>
        <end position="577"/>
    </location>
</feature>
<dbReference type="FunFam" id="1.25.10.10:FF:001136">
    <property type="entry name" value="Beta-catenin-like protein 1"/>
    <property type="match status" value="1"/>
</dbReference>
<dbReference type="STRING" id="1257118.L8GZ71"/>
<feature type="transmembrane region" description="Helical" evidence="8">
    <location>
        <begin position="128"/>
        <end position="149"/>
    </location>
</feature>
<evidence type="ECO:0000256" key="1">
    <source>
        <dbReference type="ARBA" id="ARBA00004123"/>
    </source>
</evidence>
<dbReference type="GO" id="GO:0005681">
    <property type="term" value="C:spliceosomal complex"/>
    <property type="evidence" value="ECO:0007669"/>
    <property type="project" value="TreeGrafter"/>
</dbReference>
<keyword evidence="4 6" id="KW-0175">Coiled coil</keyword>
<dbReference type="Pfam" id="PF08216">
    <property type="entry name" value="CTNNBL"/>
    <property type="match status" value="2"/>
</dbReference>